<dbReference type="Proteomes" id="UP000691718">
    <property type="component" value="Unassembled WGS sequence"/>
</dbReference>
<accession>A0A8S3VYF4</accession>
<dbReference type="OrthoDB" id="6922090at2759"/>
<comment type="caution">
    <text evidence="1">The sequence shown here is derived from an EMBL/GenBank/DDBJ whole genome shotgun (WGS) entry which is preliminary data.</text>
</comment>
<sequence>MGHVEKTDKIISVNSELTNMWNTFLTQWLEEKSNEDILKTFSIIKDCLTLPPNLKPEIKFTLLPQALKRDDHICHKQNIIGSVICGLTEILTNMLEMNTESDTTEYIGNCIKLLCHTHYKESQTRIAVILPGVNKNNKETLEKTRITSYLFENDITNILKETKN</sequence>
<reference evidence="1" key="1">
    <citation type="submission" date="2021-04" db="EMBL/GenBank/DDBJ databases">
        <authorList>
            <person name="Tunstrom K."/>
        </authorList>
    </citation>
    <scope>NUCLEOTIDE SEQUENCE</scope>
</reference>
<keyword evidence="2" id="KW-1185">Reference proteome</keyword>
<name>A0A8S3VYF4_PARAO</name>
<dbReference type="EMBL" id="CAJQZP010000008">
    <property type="protein sequence ID" value="CAG4930815.1"/>
    <property type="molecule type" value="Genomic_DNA"/>
</dbReference>
<organism evidence="1 2">
    <name type="scientific">Parnassius apollo</name>
    <name type="common">Apollo butterfly</name>
    <name type="synonym">Papilio apollo</name>
    <dbReference type="NCBI Taxonomy" id="110799"/>
    <lineage>
        <taxon>Eukaryota</taxon>
        <taxon>Metazoa</taxon>
        <taxon>Ecdysozoa</taxon>
        <taxon>Arthropoda</taxon>
        <taxon>Hexapoda</taxon>
        <taxon>Insecta</taxon>
        <taxon>Pterygota</taxon>
        <taxon>Neoptera</taxon>
        <taxon>Endopterygota</taxon>
        <taxon>Lepidoptera</taxon>
        <taxon>Glossata</taxon>
        <taxon>Ditrysia</taxon>
        <taxon>Papilionoidea</taxon>
        <taxon>Papilionidae</taxon>
        <taxon>Parnassiinae</taxon>
        <taxon>Parnassini</taxon>
        <taxon>Parnassius</taxon>
        <taxon>Parnassius</taxon>
    </lineage>
</organism>
<protein>
    <submittedName>
        <fullName evidence="1">(apollo) hypothetical protein</fullName>
    </submittedName>
</protein>
<dbReference type="PANTHER" id="PTHR34239:SF2">
    <property type="entry name" value="TRANSPOSABLE ELEMENT P TRANSPOSASE_THAP9 CONSERVED DOMAIN-CONTAINING PROTEIN"/>
    <property type="match status" value="1"/>
</dbReference>
<evidence type="ECO:0000313" key="1">
    <source>
        <dbReference type="EMBL" id="CAG4930815.1"/>
    </source>
</evidence>
<dbReference type="PANTHER" id="PTHR34239">
    <property type="entry name" value="APPLE DOMAIN-CONTAINING PROTEIN"/>
    <property type="match status" value="1"/>
</dbReference>
<evidence type="ECO:0000313" key="2">
    <source>
        <dbReference type="Proteomes" id="UP000691718"/>
    </source>
</evidence>
<dbReference type="AlphaFoldDB" id="A0A8S3VYF4"/>
<gene>
    <name evidence="1" type="ORF">PAPOLLO_LOCUS231</name>
</gene>
<proteinExistence type="predicted"/>